<name>A0A832T1D3_9EURY</name>
<evidence type="ECO:0000313" key="12">
    <source>
        <dbReference type="Proteomes" id="UP000619545"/>
    </source>
</evidence>
<dbReference type="CDD" id="cd00400">
    <property type="entry name" value="Voltage_gated_ClC"/>
    <property type="match status" value="1"/>
</dbReference>
<keyword evidence="3 10" id="KW-0812">Transmembrane</keyword>
<dbReference type="Proteomes" id="UP000619545">
    <property type="component" value="Unassembled WGS sequence"/>
</dbReference>
<dbReference type="AlphaFoldDB" id="A0A832T1D3"/>
<keyword evidence="2" id="KW-0813">Transport</keyword>
<keyword evidence="5" id="KW-0406">Ion transport</keyword>
<evidence type="ECO:0000256" key="7">
    <source>
        <dbReference type="ARBA" id="ARBA00023173"/>
    </source>
</evidence>
<evidence type="ECO:0000256" key="4">
    <source>
        <dbReference type="ARBA" id="ARBA00022989"/>
    </source>
</evidence>
<evidence type="ECO:0000256" key="6">
    <source>
        <dbReference type="ARBA" id="ARBA00023136"/>
    </source>
</evidence>
<evidence type="ECO:0000256" key="8">
    <source>
        <dbReference type="ARBA" id="ARBA00023214"/>
    </source>
</evidence>
<dbReference type="InterPro" id="IPR001807">
    <property type="entry name" value="ClC"/>
</dbReference>
<evidence type="ECO:0000256" key="9">
    <source>
        <dbReference type="ARBA" id="ARBA00023303"/>
    </source>
</evidence>
<dbReference type="OMA" id="FEFEVLM"/>
<feature type="transmembrane region" description="Helical" evidence="10">
    <location>
        <begin position="246"/>
        <end position="270"/>
    </location>
</feature>
<evidence type="ECO:0000256" key="5">
    <source>
        <dbReference type="ARBA" id="ARBA00023065"/>
    </source>
</evidence>
<keyword evidence="8" id="KW-0868">Chloride</keyword>
<accession>A0A832T1D3</accession>
<evidence type="ECO:0000256" key="10">
    <source>
        <dbReference type="SAM" id="Phobius"/>
    </source>
</evidence>
<evidence type="ECO:0000256" key="1">
    <source>
        <dbReference type="ARBA" id="ARBA00004141"/>
    </source>
</evidence>
<feature type="transmembrane region" description="Helical" evidence="10">
    <location>
        <begin position="135"/>
        <end position="163"/>
    </location>
</feature>
<dbReference type="PANTHER" id="PTHR43427:SF6">
    <property type="entry name" value="CHLORIDE CHANNEL PROTEIN CLC-E"/>
    <property type="match status" value="1"/>
</dbReference>
<keyword evidence="6 10" id="KW-0472">Membrane</keyword>
<sequence length="380" mass="39653">MPSTGALIHVARWTVLAAALGVVGGACAVAISSIISTVEKAVGNEPLVIPAFMLLAGSLAALHPELRGTGMEIIVRGFPNEPANPIRGMAKLVLAGLVIGGGGSGGQVGPCAQACASVGGYVASKLGMSEMERKWAVLGVISGGVAGVLCAPLAAALFAIEVLRVRSRYVVLFPSTIASLAGYSVYVSTLGKRYLLVRNAPYHYSPQHLPELLVIAVVATLLAYVYSRCVKEARRLFVESVPSQPVRSLLAGLGVASVGIAIPTAVGLGLDYASKAALGRIGAEEALLSFLGKMVATALTVGSETPAGLVSPTVCVGAFLGLFWVKRWARPLRPEPRRLSLRSWLRRSTLRSRPLCWSSSCSASTAPSRPLWERSWGISS</sequence>
<evidence type="ECO:0000313" key="11">
    <source>
        <dbReference type="EMBL" id="HII69900.1"/>
    </source>
</evidence>
<evidence type="ECO:0008006" key="13">
    <source>
        <dbReference type="Google" id="ProtNLM"/>
    </source>
</evidence>
<keyword evidence="4 10" id="KW-1133">Transmembrane helix</keyword>
<gene>
    <name evidence="11" type="ORF">HA336_01540</name>
</gene>
<dbReference type="Gene3D" id="1.10.3080.10">
    <property type="entry name" value="Clc chloride channel"/>
    <property type="match status" value="1"/>
</dbReference>
<comment type="subcellular location">
    <subcellularLocation>
        <location evidence="1">Membrane</location>
        <topology evidence="1">Multi-pass membrane protein</topology>
    </subcellularLocation>
</comment>
<dbReference type="InterPro" id="IPR050368">
    <property type="entry name" value="ClC-type_chloride_channel"/>
</dbReference>
<comment type="caution">
    <text evidence="11">The sequence shown here is derived from an EMBL/GenBank/DDBJ whole genome shotgun (WGS) entry which is preliminary data.</text>
</comment>
<dbReference type="PANTHER" id="PTHR43427">
    <property type="entry name" value="CHLORIDE CHANNEL PROTEIN CLC-E"/>
    <property type="match status" value="1"/>
</dbReference>
<proteinExistence type="predicted"/>
<dbReference type="SUPFAM" id="SSF81340">
    <property type="entry name" value="Clc chloride channel"/>
    <property type="match status" value="1"/>
</dbReference>
<dbReference type="GO" id="GO:0005254">
    <property type="term" value="F:chloride channel activity"/>
    <property type="evidence" value="ECO:0007669"/>
    <property type="project" value="UniProtKB-KW"/>
</dbReference>
<dbReference type="GO" id="GO:0034707">
    <property type="term" value="C:chloride channel complex"/>
    <property type="evidence" value="ECO:0007669"/>
    <property type="project" value="UniProtKB-KW"/>
</dbReference>
<reference evidence="11" key="1">
    <citation type="journal article" date="2020" name="bioRxiv">
        <title>A rank-normalized archaeal taxonomy based on genome phylogeny resolves widespread incomplete and uneven classifications.</title>
        <authorList>
            <person name="Rinke C."/>
            <person name="Chuvochina M."/>
            <person name="Mussig A.J."/>
            <person name="Chaumeil P.-A."/>
            <person name="Waite D.W."/>
            <person name="Whitman W.B."/>
            <person name="Parks D.H."/>
            <person name="Hugenholtz P."/>
        </authorList>
    </citation>
    <scope>NUCLEOTIDE SEQUENCE</scope>
    <source>
        <strain evidence="11">UBA8853</strain>
    </source>
</reference>
<feature type="transmembrane region" description="Helical" evidence="10">
    <location>
        <begin position="169"/>
        <end position="188"/>
    </location>
</feature>
<feature type="transmembrane region" description="Helical" evidence="10">
    <location>
        <begin position="307"/>
        <end position="325"/>
    </location>
</feature>
<protein>
    <recommendedName>
        <fullName evidence="13">Chloride channel protein EriC</fullName>
    </recommendedName>
</protein>
<feature type="transmembrane region" description="Helical" evidence="10">
    <location>
        <begin position="209"/>
        <end position="226"/>
    </location>
</feature>
<evidence type="ECO:0000256" key="3">
    <source>
        <dbReference type="ARBA" id="ARBA00022692"/>
    </source>
</evidence>
<dbReference type="InterPro" id="IPR014743">
    <property type="entry name" value="Cl-channel_core"/>
</dbReference>
<organism evidence="11 12">
    <name type="scientific">Methanopyrus kandleri</name>
    <dbReference type="NCBI Taxonomy" id="2320"/>
    <lineage>
        <taxon>Archaea</taxon>
        <taxon>Methanobacteriati</taxon>
        <taxon>Methanobacteriota</taxon>
        <taxon>Methanomada group</taxon>
        <taxon>Methanopyri</taxon>
        <taxon>Methanopyrales</taxon>
        <taxon>Methanopyraceae</taxon>
        <taxon>Methanopyrus</taxon>
    </lineage>
</organism>
<dbReference type="EMBL" id="DUJS01000002">
    <property type="protein sequence ID" value="HII69900.1"/>
    <property type="molecule type" value="Genomic_DNA"/>
</dbReference>
<dbReference type="PRINTS" id="PR00762">
    <property type="entry name" value="CLCHANNEL"/>
</dbReference>
<keyword evidence="7" id="KW-0869">Chloride channel</keyword>
<evidence type="ECO:0000256" key="2">
    <source>
        <dbReference type="ARBA" id="ARBA00022448"/>
    </source>
</evidence>
<dbReference type="Pfam" id="PF00654">
    <property type="entry name" value="Voltage_CLC"/>
    <property type="match status" value="1"/>
</dbReference>
<feature type="transmembrane region" description="Helical" evidence="10">
    <location>
        <begin position="12"/>
        <end position="35"/>
    </location>
</feature>
<keyword evidence="9" id="KW-0407">Ion channel</keyword>